<gene>
    <name evidence="1" type="ORF">PoMZ_03351</name>
</gene>
<reference evidence="1 2" key="1">
    <citation type="journal article" date="2019" name="Mol. Biol. Evol.">
        <title>Blast fungal genomes show frequent chromosomal changes, gene gains and losses, and effector gene turnover.</title>
        <authorList>
            <person name="Gomez Luciano L.B."/>
            <person name="Jason Tsai I."/>
            <person name="Chuma I."/>
            <person name="Tosa Y."/>
            <person name="Chen Y.H."/>
            <person name="Li J.Y."/>
            <person name="Li M.Y."/>
            <person name="Jade Lu M.Y."/>
            <person name="Nakayashiki H."/>
            <person name="Li W.H."/>
        </authorList>
    </citation>
    <scope>NUCLEOTIDE SEQUENCE [LARGE SCALE GENOMIC DNA]</scope>
    <source>
        <strain evidence="1">MZ5-1-6</strain>
    </source>
</reference>
<name>A0A4P7N7I6_PYROR</name>
<evidence type="ECO:0000313" key="2">
    <source>
        <dbReference type="Proteomes" id="UP000294847"/>
    </source>
</evidence>
<dbReference type="AlphaFoldDB" id="A0A4P7N7I6"/>
<dbReference type="Proteomes" id="UP000294847">
    <property type="component" value="Chromosome 3"/>
</dbReference>
<protein>
    <submittedName>
        <fullName evidence="1">Uncharacterized protein</fullName>
    </submittedName>
</protein>
<feature type="non-terminal residue" evidence="1">
    <location>
        <position position="1"/>
    </location>
</feature>
<organism evidence="1 2">
    <name type="scientific">Pyricularia oryzae</name>
    <name type="common">Rice blast fungus</name>
    <name type="synonym">Magnaporthe oryzae</name>
    <dbReference type="NCBI Taxonomy" id="318829"/>
    <lineage>
        <taxon>Eukaryota</taxon>
        <taxon>Fungi</taxon>
        <taxon>Dikarya</taxon>
        <taxon>Ascomycota</taxon>
        <taxon>Pezizomycotina</taxon>
        <taxon>Sordariomycetes</taxon>
        <taxon>Sordariomycetidae</taxon>
        <taxon>Magnaporthales</taxon>
        <taxon>Pyriculariaceae</taxon>
        <taxon>Pyricularia</taxon>
    </lineage>
</organism>
<evidence type="ECO:0000313" key="1">
    <source>
        <dbReference type="EMBL" id="QBZ58399.1"/>
    </source>
</evidence>
<proteinExistence type="predicted"/>
<dbReference type="EMBL" id="CP034206">
    <property type="protein sequence ID" value="QBZ58399.1"/>
    <property type="molecule type" value="Genomic_DNA"/>
</dbReference>
<sequence>IGSQKIFASPIINQVFLGFKPILQKIGNNGVLSGGGGGLFDKKFVNRSTAPKSVNNSVLDDEWKAKMRVEFNRNVWRCAPVTASQSRIILSHDADAIIWPSGKKAIALI</sequence>
<accession>A0A4P7N7I6</accession>